<organism evidence="1">
    <name type="scientific">uncultured bacterium UPO46</name>
    <dbReference type="NCBI Taxonomy" id="1776971"/>
    <lineage>
        <taxon>Bacteria</taxon>
        <taxon>environmental samples</taxon>
    </lineage>
</organism>
<protein>
    <submittedName>
        <fullName evidence="1">Uncharacterized protein</fullName>
    </submittedName>
</protein>
<dbReference type="EMBL" id="KU144974">
    <property type="protein sequence ID" value="AMK59244.1"/>
    <property type="molecule type" value="Genomic_DNA"/>
</dbReference>
<dbReference type="AlphaFoldDB" id="A0A126SY58"/>
<accession>A0A126SY58</accession>
<proteinExistence type="predicted"/>
<name>A0A126SY58_9BACT</name>
<reference evidence="1" key="1">
    <citation type="journal article" date="2016" name="Appl. Environ. Microbiol.">
        <title>Functional Metagenomics of a Biostimulated Petroleum-Contaminated Soil Reveals an Extraordinary Diversity of Extradiol Dioxygenases.</title>
        <authorList>
            <person name="Terron-Gonzalez L."/>
            <person name="Martin-Cabello G."/>
            <person name="Ferrer M."/>
            <person name="Santero E."/>
        </authorList>
    </citation>
    <scope>NUCLEOTIDE SEQUENCE</scope>
</reference>
<sequence>MPASRYRCGLAQDPRRYSRWLPAWLERWLRPAFARWIAAGSGCDADYDVWE</sequence>
<evidence type="ECO:0000313" key="1">
    <source>
        <dbReference type="EMBL" id="AMK59244.1"/>
    </source>
</evidence>